<evidence type="ECO:0000256" key="1">
    <source>
        <dbReference type="ARBA" id="ARBA00022723"/>
    </source>
</evidence>
<dbReference type="InterPro" id="IPR036663">
    <property type="entry name" value="Fumarylacetoacetase_C_sf"/>
</dbReference>
<name>A0A381YDD4_9ZZZZ</name>
<dbReference type="PANTHER" id="PTHR11820:SF7">
    <property type="entry name" value="ACYLPYRUVASE FAHD1, MITOCHONDRIAL"/>
    <property type="match status" value="1"/>
</dbReference>
<dbReference type="GO" id="GO:0046872">
    <property type="term" value="F:metal ion binding"/>
    <property type="evidence" value="ECO:0007669"/>
    <property type="project" value="UniProtKB-KW"/>
</dbReference>
<organism evidence="3">
    <name type="scientific">marine metagenome</name>
    <dbReference type="NCBI Taxonomy" id="408172"/>
    <lineage>
        <taxon>unclassified sequences</taxon>
        <taxon>metagenomes</taxon>
        <taxon>ecological metagenomes</taxon>
    </lineage>
</organism>
<dbReference type="AlphaFoldDB" id="A0A381YDD4"/>
<dbReference type="SUPFAM" id="SSF56529">
    <property type="entry name" value="FAH"/>
    <property type="match status" value="1"/>
</dbReference>
<evidence type="ECO:0000313" key="3">
    <source>
        <dbReference type="EMBL" id="SVA74900.1"/>
    </source>
</evidence>
<dbReference type="GO" id="GO:0018773">
    <property type="term" value="F:acetylpyruvate hydrolase activity"/>
    <property type="evidence" value="ECO:0007669"/>
    <property type="project" value="TreeGrafter"/>
</dbReference>
<feature type="domain" description="Fumarylacetoacetase-like C-terminal" evidence="2">
    <location>
        <begin position="72"/>
        <end position="262"/>
    </location>
</feature>
<accession>A0A381YDD4</accession>
<evidence type="ECO:0000259" key="2">
    <source>
        <dbReference type="Pfam" id="PF01557"/>
    </source>
</evidence>
<dbReference type="Pfam" id="PF01557">
    <property type="entry name" value="FAA_hydrolase"/>
    <property type="match status" value="1"/>
</dbReference>
<protein>
    <recommendedName>
        <fullName evidence="2">Fumarylacetoacetase-like C-terminal domain-containing protein</fullName>
    </recommendedName>
</protein>
<keyword evidence="1" id="KW-0479">Metal-binding</keyword>
<reference evidence="3" key="1">
    <citation type="submission" date="2018-05" db="EMBL/GenBank/DDBJ databases">
        <authorList>
            <person name="Lanie J.A."/>
            <person name="Ng W.-L."/>
            <person name="Kazmierczak K.M."/>
            <person name="Andrzejewski T.M."/>
            <person name="Davidsen T.M."/>
            <person name="Wayne K.J."/>
            <person name="Tettelin H."/>
            <person name="Glass J.I."/>
            <person name="Rusch D."/>
            <person name="Podicherti R."/>
            <person name="Tsui H.-C.T."/>
            <person name="Winkler M.E."/>
        </authorList>
    </citation>
    <scope>NUCLEOTIDE SEQUENCE</scope>
</reference>
<dbReference type="Gene3D" id="3.90.850.10">
    <property type="entry name" value="Fumarylacetoacetase-like, C-terminal domain"/>
    <property type="match status" value="1"/>
</dbReference>
<dbReference type="InterPro" id="IPR011234">
    <property type="entry name" value="Fumarylacetoacetase-like_C"/>
</dbReference>
<gene>
    <name evidence="3" type="ORF">METZ01_LOCUS127754</name>
</gene>
<proteinExistence type="predicted"/>
<dbReference type="EMBL" id="UINC01017939">
    <property type="protein sequence ID" value="SVA74900.1"/>
    <property type="molecule type" value="Genomic_DNA"/>
</dbReference>
<dbReference type="PANTHER" id="PTHR11820">
    <property type="entry name" value="ACYLPYRUVASE"/>
    <property type="match status" value="1"/>
</dbReference>
<sequence>MSKWIRFRRQGSQSDEFGRLVDEVDFDEQRVNVCIGDLFDNNESTDEILKVKDLNLLTPCWPGKMFGLWKNVGSAIESQGLTIPEEPLFFLKTNNCYLPHLGKVRRPEHYEGRIIFEGELGAVIGKVCKQVSEDAADDYIFGYTCINDTTAPELIRKDPSFPQWCRAKSMDTFGAFGPSISTDVNLEQMQVQTFNRKKMRQNYAISDFIFSPQQIVSALSQEITLFPGDLIACGTGDGILLWKPGTTVEVRIDGLDTLINTMASN</sequence>